<organism evidence="2 3">
    <name type="scientific">Candidatus Pullilachnospira stercoravium</name>
    <dbReference type="NCBI Taxonomy" id="2840913"/>
    <lineage>
        <taxon>Bacteria</taxon>
        <taxon>Bacillati</taxon>
        <taxon>Bacillota</taxon>
        <taxon>Clostridia</taxon>
        <taxon>Lachnospirales</taxon>
        <taxon>Lachnospiraceae</taxon>
        <taxon>Lachnospiraceae incertae sedis</taxon>
        <taxon>Candidatus Pullilachnospira</taxon>
    </lineage>
</organism>
<protein>
    <submittedName>
        <fullName evidence="2">Uncharacterized protein</fullName>
    </submittedName>
</protein>
<feature type="transmembrane region" description="Helical" evidence="1">
    <location>
        <begin position="76"/>
        <end position="98"/>
    </location>
</feature>
<gene>
    <name evidence="2" type="ORF">IAA63_06040</name>
</gene>
<comment type="caution">
    <text evidence="2">The sequence shown here is derived from an EMBL/GenBank/DDBJ whole genome shotgun (WGS) entry which is preliminary data.</text>
</comment>
<keyword evidence="1" id="KW-0812">Transmembrane</keyword>
<keyword evidence="1" id="KW-0472">Membrane</keyword>
<dbReference type="EMBL" id="DVON01000133">
    <property type="protein sequence ID" value="HIV12686.1"/>
    <property type="molecule type" value="Genomic_DNA"/>
</dbReference>
<dbReference type="Proteomes" id="UP000886723">
    <property type="component" value="Unassembled WGS sequence"/>
</dbReference>
<sequence>MISLLGPYFLTFIGIIISGVHDFPAMAILLTVIGVLWTLIGGKMKGYDKVGILISEAIHAVIWIVCKFFPMFGAKLLGGAVGLVIGIAILAVVVSFFFGGSSDQDTRQQTGGGTGEVIYPSTIYDEDNRAWQKMHDNGRGEASFQNDRGESVYFYPSNKYGNSASAGGRKFHW</sequence>
<proteinExistence type="predicted"/>
<accession>A0A9D1T600</accession>
<evidence type="ECO:0000313" key="3">
    <source>
        <dbReference type="Proteomes" id="UP000886723"/>
    </source>
</evidence>
<name>A0A9D1T600_9FIRM</name>
<keyword evidence="1" id="KW-1133">Transmembrane helix</keyword>
<evidence type="ECO:0000313" key="2">
    <source>
        <dbReference type="EMBL" id="HIV12686.1"/>
    </source>
</evidence>
<feature type="transmembrane region" description="Helical" evidence="1">
    <location>
        <begin position="12"/>
        <end position="40"/>
    </location>
</feature>
<reference evidence="2" key="2">
    <citation type="journal article" date="2021" name="PeerJ">
        <title>Extensive microbial diversity within the chicken gut microbiome revealed by metagenomics and culture.</title>
        <authorList>
            <person name="Gilroy R."/>
            <person name="Ravi A."/>
            <person name="Getino M."/>
            <person name="Pursley I."/>
            <person name="Horton D.L."/>
            <person name="Alikhan N.F."/>
            <person name="Baker D."/>
            <person name="Gharbi K."/>
            <person name="Hall N."/>
            <person name="Watson M."/>
            <person name="Adriaenssens E.M."/>
            <person name="Foster-Nyarko E."/>
            <person name="Jarju S."/>
            <person name="Secka A."/>
            <person name="Antonio M."/>
            <person name="Oren A."/>
            <person name="Chaudhuri R.R."/>
            <person name="La Ragione R."/>
            <person name="Hildebrand F."/>
            <person name="Pallen M.J."/>
        </authorList>
    </citation>
    <scope>NUCLEOTIDE SEQUENCE</scope>
    <source>
        <strain evidence="2">ChiBcec2-4451</strain>
    </source>
</reference>
<dbReference type="AlphaFoldDB" id="A0A9D1T600"/>
<evidence type="ECO:0000256" key="1">
    <source>
        <dbReference type="SAM" id="Phobius"/>
    </source>
</evidence>
<reference evidence="2" key="1">
    <citation type="submission" date="2020-10" db="EMBL/GenBank/DDBJ databases">
        <authorList>
            <person name="Gilroy R."/>
        </authorList>
    </citation>
    <scope>NUCLEOTIDE SEQUENCE</scope>
    <source>
        <strain evidence="2">ChiBcec2-4451</strain>
    </source>
</reference>
<feature type="transmembrane region" description="Helical" evidence="1">
    <location>
        <begin position="52"/>
        <end position="70"/>
    </location>
</feature>